<evidence type="ECO:0000313" key="1">
    <source>
        <dbReference type="EMBL" id="MCI73275.1"/>
    </source>
</evidence>
<dbReference type="AlphaFoldDB" id="A0A392UNE2"/>
<name>A0A392UNE2_9FABA</name>
<organism evidence="1 2">
    <name type="scientific">Trifolium medium</name>
    <dbReference type="NCBI Taxonomy" id="97028"/>
    <lineage>
        <taxon>Eukaryota</taxon>
        <taxon>Viridiplantae</taxon>
        <taxon>Streptophyta</taxon>
        <taxon>Embryophyta</taxon>
        <taxon>Tracheophyta</taxon>
        <taxon>Spermatophyta</taxon>
        <taxon>Magnoliopsida</taxon>
        <taxon>eudicotyledons</taxon>
        <taxon>Gunneridae</taxon>
        <taxon>Pentapetalae</taxon>
        <taxon>rosids</taxon>
        <taxon>fabids</taxon>
        <taxon>Fabales</taxon>
        <taxon>Fabaceae</taxon>
        <taxon>Papilionoideae</taxon>
        <taxon>50 kb inversion clade</taxon>
        <taxon>NPAAA clade</taxon>
        <taxon>Hologalegina</taxon>
        <taxon>IRL clade</taxon>
        <taxon>Trifolieae</taxon>
        <taxon>Trifolium</taxon>
    </lineage>
</organism>
<dbReference type="Proteomes" id="UP000265520">
    <property type="component" value="Unassembled WGS sequence"/>
</dbReference>
<feature type="non-terminal residue" evidence="1">
    <location>
        <position position="1"/>
    </location>
</feature>
<sequence>ENLTVETLPLRIEGREVKRLRNKEILSVKVIWGGPTGEYETLELESRMRDSYPELVA</sequence>
<accession>A0A392UNE2</accession>
<reference evidence="1 2" key="1">
    <citation type="journal article" date="2018" name="Front. Plant Sci.">
        <title>Red Clover (Trifolium pratense) and Zigzag Clover (T. medium) - A Picture of Genomic Similarities and Differences.</title>
        <authorList>
            <person name="Dluhosova J."/>
            <person name="Istvanek J."/>
            <person name="Nedelnik J."/>
            <person name="Repkova J."/>
        </authorList>
    </citation>
    <scope>NUCLEOTIDE SEQUENCE [LARGE SCALE GENOMIC DNA]</scope>
    <source>
        <strain evidence="2">cv. 10/8</strain>
        <tissue evidence="1">Leaf</tissue>
    </source>
</reference>
<protein>
    <submittedName>
        <fullName evidence="1">Cytochrome P450</fullName>
    </submittedName>
</protein>
<comment type="caution">
    <text evidence="1">The sequence shown here is derived from an EMBL/GenBank/DDBJ whole genome shotgun (WGS) entry which is preliminary data.</text>
</comment>
<proteinExistence type="predicted"/>
<evidence type="ECO:0000313" key="2">
    <source>
        <dbReference type="Proteomes" id="UP000265520"/>
    </source>
</evidence>
<feature type="non-terminal residue" evidence="1">
    <location>
        <position position="57"/>
    </location>
</feature>
<keyword evidence="2" id="KW-1185">Reference proteome</keyword>
<dbReference type="EMBL" id="LXQA010834958">
    <property type="protein sequence ID" value="MCI73275.1"/>
    <property type="molecule type" value="Genomic_DNA"/>
</dbReference>